<dbReference type="Pfam" id="PF08297">
    <property type="entry name" value="U3_snoRNA_assoc"/>
    <property type="match status" value="1"/>
</dbReference>
<feature type="region of interest" description="Disordered" evidence="1">
    <location>
        <begin position="284"/>
        <end position="306"/>
    </location>
</feature>
<evidence type="ECO:0000256" key="1">
    <source>
        <dbReference type="SAM" id="MobiDB-lite"/>
    </source>
</evidence>
<proteinExistence type="predicted"/>
<evidence type="ECO:0000313" key="2">
    <source>
        <dbReference type="EMBL" id="KAA8908865.1"/>
    </source>
</evidence>
<dbReference type="OrthoDB" id="5416227at2759"/>
<gene>
    <name evidence="2" type="ORF">FN846DRAFT_889336</name>
</gene>
<dbReference type="InParanoid" id="A0A5J5F105"/>
<feature type="compositionally biased region" description="Acidic residues" evidence="1">
    <location>
        <begin position="78"/>
        <end position="92"/>
    </location>
</feature>
<feature type="compositionally biased region" description="Basic residues" evidence="1">
    <location>
        <begin position="233"/>
        <end position="243"/>
    </location>
</feature>
<dbReference type="Proteomes" id="UP000326924">
    <property type="component" value="Unassembled WGS sequence"/>
</dbReference>
<feature type="compositionally biased region" description="Low complexity" evidence="1">
    <location>
        <begin position="19"/>
        <end position="30"/>
    </location>
</feature>
<feature type="compositionally biased region" description="Basic and acidic residues" evidence="1">
    <location>
        <begin position="184"/>
        <end position="193"/>
    </location>
</feature>
<evidence type="ECO:0008006" key="4">
    <source>
        <dbReference type="Google" id="ProtNLM"/>
    </source>
</evidence>
<dbReference type="InterPro" id="IPR013268">
    <property type="entry name" value="UTP16"/>
</dbReference>
<name>A0A5J5F105_9PEZI</name>
<dbReference type="GO" id="GO:0006364">
    <property type="term" value="P:rRNA processing"/>
    <property type="evidence" value="ECO:0007669"/>
    <property type="project" value="InterPro"/>
</dbReference>
<feature type="region of interest" description="Disordered" evidence="1">
    <location>
        <begin position="1"/>
        <end position="254"/>
    </location>
</feature>
<feature type="compositionally biased region" description="Basic and acidic residues" evidence="1">
    <location>
        <begin position="102"/>
        <end position="123"/>
    </location>
</feature>
<reference evidence="2 3" key="1">
    <citation type="submission" date="2019-09" db="EMBL/GenBank/DDBJ databases">
        <title>Draft genome of the ectomycorrhizal ascomycete Sphaerosporella brunnea.</title>
        <authorList>
            <consortium name="DOE Joint Genome Institute"/>
            <person name="Benucci G.M."/>
            <person name="Marozzi G."/>
            <person name="Antonielli L."/>
            <person name="Sanchez S."/>
            <person name="Marco P."/>
            <person name="Wang X."/>
            <person name="Falini L.B."/>
            <person name="Barry K."/>
            <person name="Haridas S."/>
            <person name="Lipzen A."/>
            <person name="Labutti K."/>
            <person name="Grigoriev I.V."/>
            <person name="Murat C."/>
            <person name="Martin F."/>
            <person name="Albertini E."/>
            <person name="Donnini D."/>
            <person name="Bonito G."/>
        </authorList>
    </citation>
    <scope>NUCLEOTIDE SEQUENCE [LARGE SCALE GENOMIC DNA]</scope>
    <source>
        <strain evidence="2 3">Sb_GMNB300</strain>
    </source>
</reference>
<dbReference type="AlphaFoldDB" id="A0A5J5F105"/>
<feature type="compositionally biased region" description="Basic and acidic residues" evidence="1">
    <location>
        <begin position="154"/>
        <end position="165"/>
    </location>
</feature>
<evidence type="ECO:0000313" key="3">
    <source>
        <dbReference type="Proteomes" id="UP000326924"/>
    </source>
</evidence>
<dbReference type="EMBL" id="VXIS01000064">
    <property type="protein sequence ID" value="KAA8908865.1"/>
    <property type="molecule type" value="Genomic_DNA"/>
</dbReference>
<keyword evidence="3" id="KW-1185">Reference proteome</keyword>
<dbReference type="GO" id="GO:0030515">
    <property type="term" value="F:snoRNA binding"/>
    <property type="evidence" value="ECO:0007669"/>
    <property type="project" value="InterPro"/>
</dbReference>
<protein>
    <recommendedName>
        <fullName evidence="4">U3 snoRNA associated-domain-containing protein</fullName>
    </recommendedName>
</protein>
<sequence length="306" mass="33527">MSPTTRNQRRKRQDDMAEASAPSTSATPATNGINGKSKQSSRHVKFDSDNEDDMAVGGGVPLNGHSEESGAAVAEEPAKEEDEEAESDDDAPEAVTTGSGREAVKKKEEDARKAIEAQEEAAKQKRKRREAILKEQKVAATKRRKLEPAAEPSSKAEEAPAKETENQVATIPKRKTPTLLPESLLEKIVDRPSRSLPIKKRAGDFDSEEEGSGGEMMGFDFDNGSDDDDKQVVKKKPRNRKSRPKTEFKKGPVTVKVLNDDKKSRKILMPPANKKVAKTKEEWLNGRGKVQRRGIGGGIGSVFSRK</sequence>
<comment type="caution">
    <text evidence="2">The sequence shown here is derived from an EMBL/GenBank/DDBJ whole genome shotgun (WGS) entry which is preliminary data.</text>
</comment>
<accession>A0A5J5F105</accession>
<organism evidence="2 3">
    <name type="scientific">Sphaerosporella brunnea</name>
    <dbReference type="NCBI Taxonomy" id="1250544"/>
    <lineage>
        <taxon>Eukaryota</taxon>
        <taxon>Fungi</taxon>
        <taxon>Dikarya</taxon>
        <taxon>Ascomycota</taxon>
        <taxon>Pezizomycotina</taxon>
        <taxon>Pezizomycetes</taxon>
        <taxon>Pezizales</taxon>
        <taxon>Pyronemataceae</taxon>
        <taxon>Sphaerosporella</taxon>
    </lineage>
</organism>